<dbReference type="OrthoDB" id="5778525at2759"/>
<feature type="region of interest" description="Disordered" evidence="1">
    <location>
        <begin position="1"/>
        <end position="45"/>
    </location>
</feature>
<feature type="region of interest" description="Disordered" evidence="1">
    <location>
        <begin position="137"/>
        <end position="173"/>
    </location>
</feature>
<protein>
    <submittedName>
        <fullName evidence="2">Uncharacterized protein</fullName>
    </submittedName>
</protein>
<comment type="caution">
    <text evidence="2">The sequence shown here is derived from an EMBL/GenBank/DDBJ whole genome shotgun (WGS) entry which is preliminary data.</text>
</comment>
<feature type="region of interest" description="Disordered" evidence="1">
    <location>
        <begin position="93"/>
        <end position="118"/>
    </location>
</feature>
<feature type="compositionally biased region" description="Basic residues" evidence="1">
    <location>
        <begin position="208"/>
        <end position="223"/>
    </location>
</feature>
<evidence type="ECO:0000256" key="1">
    <source>
        <dbReference type="SAM" id="MobiDB-lite"/>
    </source>
</evidence>
<feature type="compositionally biased region" description="Basic residues" evidence="1">
    <location>
        <begin position="442"/>
        <end position="451"/>
    </location>
</feature>
<feature type="compositionally biased region" description="Low complexity" evidence="1">
    <location>
        <begin position="357"/>
        <end position="370"/>
    </location>
</feature>
<evidence type="ECO:0000313" key="2">
    <source>
        <dbReference type="EMBL" id="KAG5416866.1"/>
    </source>
</evidence>
<feature type="compositionally biased region" description="Low complexity" evidence="1">
    <location>
        <begin position="150"/>
        <end position="159"/>
    </location>
</feature>
<feature type="compositionally biased region" description="Low complexity" evidence="1">
    <location>
        <begin position="1"/>
        <end position="38"/>
    </location>
</feature>
<keyword evidence="3" id="KW-1185">Reference proteome</keyword>
<feature type="compositionally biased region" description="Acidic residues" evidence="1">
    <location>
        <begin position="160"/>
        <end position="169"/>
    </location>
</feature>
<feature type="compositionally biased region" description="Low complexity" evidence="1">
    <location>
        <begin position="281"/>
        <end position="291"/>
    </location>
</feature>
<feature type="region of interest" description="Disordered" evidence="1">
    <location>
        <begin position="199"/>
        <end position="229"/>
    </location>
</feature>
<dbReference type="Proteomes" id="UP000669133">
    <property type="component" value="Unassembled WGS sequence"/>
</dbReference>
<organism evidence="2 3">
    <name type="scientific">Candida metapsilosis</name>
    <dbReference type="NCBI Taxonomy" id="273372"/>
    <lineage>
        <taxon>Eukaryota</taxon>
        <taxon>Fungi</taxon>
        <taxon>Dikarya</taxon>
        <taxon>Ascomycota</taxon>
        <taxon>Saccharomycotina</taxon>
        <taxon>Pichiomycetes</taxon>
        <taxon>Debaryomycetaceae</taxon>
        <taxon>Candida/Lodderomyces clade</taxon>
        <taxon>Candida</taxon>
    </lineage>
</organism>
<evidence type="ECO:0000313" key="3">
    <source>
        <dbReference type="Proteomes" id="UP000669133"/>
    </source>
</evidence>
<feature type="region of interest" description="Disordered" evidence="1">
    <location>
        <begin position="337"/>
        <end position="470"/>
    </location>
</feature>
<feature type="compositionally biased region" description="Acidic residues" evidence="1">
    <location>
        <begin position="413"/>
        <end position="427"/>
    </location>
</feature>
<name>A0A8H7ZDG5_9ASCO</name>
<gene>
    <name evidence="2" type="ORF">I9W82_005596</name>
</gene>
<dbReference type="AlphaFoldDB" id="A0A8H7ZDG5"/>
<feature type="region of interest" description="Disordered" evidence="1">
    <location>
        <begin position="272"/>
        <end position="321"/>
    </location>
</feature>
<dbReference type="GeneID" id="93654225"/>
<feature type="compositionally biased region" description="Low complexity" evidence="1">
    <location>
        <begin position="300"/>
        <end position="321"/>
    </location>
</feature>
<accession>A0A8H7ZDG5</accession>
<feature type="compositionally biased region" description="Low complexity" evidence="1">
    <location>
        <begin position="452"/>
        <end position="461"/>
    </location>
</feature>
<sequence length="547" mass="62821">MNQSSIPSSTTANNNSNTPSTLSMMQQPQPHHQQQQHQLEYDGNSNGFESFLDIFSTDMDFEQAYSMYNTLQQKSAIGSFEELNKVQMLNSQYTTNLPTPPPHQPQHQQHYSSVSSDLPHDEFAASRQQILNGGHQYTQEHQHQQEEEQQQQQQQQQQEQEGEDDENDDFDHFFTNTESNALEKFLDSLTNPKATVDPLQFYQNNNSNHHHNNSRSPQSKHKTTTNDSAGIDFDFEMRTMSIPSFKQNQHLQHSQQSQQRSHFQVFQPQLHQPQPFYPIDSNFNNSSSSPNQTIHSNVMQQAPPQHQHLHLQQQQQQPQVQDHLALRNELAEAFSVPAKSPFSSPPLEKQVEEAKKQATATSTSKKNSSKQPKKDSNKKKTVVKQETKSTTQTKQLITPPTSGDESKKRQGAPEEEEEEEEEYDSDDQNNTTTTNTSSSPKRQLKKRRRSSSKPLLSLQQKRLNHSHSEQKRRQLCKQAYQRCLEQIIDLDAFAKLPELNEADRKTKRARVNKEGLPNLSKHSALMRISNEMILIKSLNDGLKQLLG</sequence>
<feature type="compositionally biased region" description="Low complexity" evidence="1">
    <location>
        <begin position="429"/>
        <end position="441"/>
    </location>
</feature>
<proteinExistence type="predicted"/>
<dbReference type="RefSeq" id="XP_067545982.1">
    <property type="nucleotide sequence ID" value="XM_067694789.1"/>
</dbReference>
<reference evidence="2 3" key="1">
    <citation type="submission" date="2020-12" db="EMBL/GenBank/DDBJ databases">
        <title>Effect of drift, selection, and recombination on the evolution of hybrid genomes in Candida yeast pathogens.</title>
        <authorList>
            <person name="Mixao V."/>
            <person name="Ksiezopolska E."/>
            <person name="Saus E."/>
            <person name="Boekhout T."/>
            <person name="Gacser A."/>
            <person name="Gabaldon T."/>
        </authorList>
    </citation>
    <scope>NUCLEOTIDE SEQUENCE [LARGE SCALE GENOMIC DNA]</scope>
    <source>
        <strain evidence="2 3">BP57</strain>
    </source>
</reference>
<dbReference type="EMBL" id="JAEOAQ010000008">
    <property type="protein sequence ID" value="KAG5416866.1"/>
    <property type="molecule type" value="Genomic_DNA"/>
</dbReference>